<dbReference type="AlphaFoldDB" id="A0A2G2VXP2"/>
<evidence type="ECO:0000256" key="5">
    <source>
        <dbReference type="SAM" id="MobiDB-lite"/>
    </source>
</evidence>
<evidence type="ECO:0000313" key="7">
    <source>
        <dbReference type="EMBL" id="PHT37713.1"/>
    </source>
</evidence>
<feature type="domain" description="HTH myb-type" evidence="6">
    <location>
        <begin position="43"/>
        <end position="105"/>
    </location>
</feature>
<proteinExistence type="predicted"/>
<dbReference type="FunFam" id="1.10.10.60:FF:000007">
    <property type="entry name" value="Two-component response regulator"/>
    <property type="match status" value="1"/>
</dbReference>
<dbReference type="PANTHER" id="PTHR31442:SF35">
    <property type="entry name" value="HTH MYB-TYPE DOMAIN-CONTAINING PROTEIN"/>
    <property type="match status" value="1"/>
</dbReference>
<evidence type="ECO:0000256" key="3">
    <source>
        <dbReference type="ARBA" id="ARBA00023163"/>
    </source>
</evidence>
<evidence type="ECO:0000313" key="8">
    <source>
        <dbReference type="Proteomes" id="UP000224567"/>
    </source>
</evidence>
<evidence type="ECO:0000256" key="4">
    <source>
        <dbReference type="ARBA" id="ARBA00023242"/>
    </source>
</evidence>
<dbReference type="EMBL" id="MLFT02000009">
    <property type="protein sequence ID" value="PHT37713.1"/>
    <property type="molecule type" value="Genomic_DNA"/>
</dbReference>
<dbReference type="InterPro" id="IPR006447">
    <property type="entry name" value="Myb_dom_plants"/>
</dbReference>
<dbReference type="PROSITE" id="PS51294">
    <property type="entry name" value="HTH_MYB"/>
    <property type="match status" value="1"/>
</dbReference>
<feature type="region of interest" description="Disordered" evidence="5">
    <location>
        <begin position="1"/>
        <end position="31"/>
    </location>
</feature>
<dbReference type="InterPro" id="IPR044841">
    <property type="entry name" value="LUX/BOA-like"/>
</dbReference>
<comment type="caution">
    <text evidence="7">The sequence shown here is derived from an EMBL/GenBank/DDBJ whole genome shotgun (WGS) entry which is preliminary data.</text>
</comment>
<protein>
    <recommendedName>
        <fullName evidence="6">HTH myb-type domain-containing protein</fullName>
    </recommendedName>
</protein>
<dbReference type="GO" id="GO:0005634">
    <property type="term" value="C:nucleus"/>
    <property type="evidence" value="ECO:0007669"/>
    <property type="project" value="UniProtKB-SubCell"/>
</dbReference>
<sequence length="334" mass="37327">MNVDYIFNNNIAGDNEEPNREKKRGRKSSKEIQEEIHQTIVINQDVRRQTCTIWTDDLHAKFMEAIHQLGEGRCYPKEILEVMNVPGLTRTQISSHLQKCRSNSWRAPRKQKAICHSLSQASSSGTRQKNSFKNYGAMPRLPNLQCNLDQMERGSEFSFSAPNINNIFARGKSLTQQLYHPQPQVQPQAQNNVGGGLQQHGPSFGLLGSQGLQGPTIGNIIYKPGITFNNSDHYTQSDYNLNLNAAHDTTYSGSGIMSDTNIDETINYYNLNANLDNVTTYSRSAMISNTGVANSTINELGAANANFQQNIGESNEHDDELFQVHFDDQVNASL</sequence>
<dbReference type="PANTHER" id="PTHR31442">
    <property type="entry name" value="HOMEODOMAIN-LIKE SUPERFAMILY PROTEIN-RELATED"/>
    <property type="match status" value="1"/>
</dbReference>
<dbReference type="InterPro" id="IPR017930">
    <property type="entry name" value="Myb_dom"/>
</dbReference>
<keyword evidence="2" id="KW-0805">Transcription regulation</keyword>
<dbReference type="SUPFAM" id="SSF46689">
    <property type="entry name" value="Homeodomain-like"/>
    <property type="match status" value="1"/>
</dbReference>
<evidence type="ECO:0000256" key="2">
    <source>
        <dbReference type="ARBA" id="ARBA00023015"/>
    </source>
</evidence>
<gene>
    <name evidence="7" type="ORF">CQW23_21286</name>
</gene>
<accession>A0A2G2VXP2</accession>
<dbReference type="GO" id="GO:0003700">
    <property type="term" value="F:DNA-binding transcription factor activity"/>
    <property type="evidence" value="ECO:0007669"/>
    <property type="project" value="InterPro"/>
</dbReference>
<keyword evidence="8" id="KW-1185">Reference proteome</keyword>
<dbReference type="Proteomes" id="UP000224567">
    <property type="component" value="Unassembled WGS sequence"/>
</dbReference>
<keyword evidence="3" id="KW-0804">Transcription</keyword>
<dbReference type="GO" id="GO:0000976">
    <property type="term" value="F:transcription cis-regulatory region binding"/>
    <property type="evidence" value="ECO:0007669"/>
    <property type="project" value="UniProtKB-ARBA"/>
</dbReference>
<dbReference type="InterPro" id="IPR009057">
    <property type="entry name" value="Homeodomain-like_sf"/>
</dbReference>
<dbReference type="STRING" id="33114.A0A2G2VXP2"/>
<dbReference type="NCBIfam" id="TIGR01557">
    <property type="entry name" value="myb_SHAQKYF"/>
    <property type="match status" value="1"/>
</dbReference>
<reference evidence="8" key="2">
    <citation type="journal article" date="2017" name="J. Anim. Genet.">
        <title>Multiple reference genome sequences of hot pepper reveal the massive evolution of plant disease resistance genes by retroduplication.</title>
        <authorList>
            <person name="Kim S."/>
            <person name="Park J."/>
            <person name="Yeom S.-I."/>
            <person name="Kim Y.-M."/>
            <person name="Seo E."/>
            <person name="Kim K.-T."/>
            <person name="Kim M.-S."/>
            <person name="Lee J.M."/>
            <person name="Cheong K."/>
            <person name="Shin H.-S."/>
            <person name="Kim S.-B."/>
            <person name="Han K."/>
            <person name="Lee J."/>
            <person name="Park M."/>
            <person name="Lee H.-A."/>
            <person name="Lee H.-Y."/>
            <person name="Lee Y."/>
            <person name="Oh S."/>
            <person name="Lee J.H."/>
            <person name="Choi E."/>
            <person name="Choi E."/>
            <person name="Lee S.E."/>
            <person name="Jeon J."/>
            <person name="Kim H."/>
            <person name="Choi G."/>
            <person name="Song H."/>
            <person name="Lee J."/>
            <person name="Lee S.-C."/>
            <person name="Kwon J.-K."/>
            <person name="Lee H.-Y."/>
            <person name="Koo N."/>
            <person name="Hong Y."/>
            <person name="Kim R.W."/>
            <person name="Kang W.-H."/>
            <person name="Huh J.H."/>
            <person name="Kang B.-C."/>
            <person name="Yang T.-J."/>
            <person name="Lee Y.-H."/>
            <person name="Bennetzen J.L."/>
            <person name="Choi D."/>
        </authorList>
    </citation>
    <scope>NUCLEOTIDE SEQUENCE [LARGE SCALE GENOMIC DNA]</scope>
    <source>
        <strain evidence="8">cv. PBC81</strain>
    </source>
</reference>
<dbReference type="Pfam" id="PF00249">
    <property type="entry name" value="Myb_DNA-binding"/>
    <property type="match status" value="1"/>
</dbReference>
<reference evidence="7 8" key="1">
    <citation type="journal article" date="2017" name="Genome Biol.">
        <title>New reference genome sequences of hot pepper reveal the massive evolution of plant disease-resistance genes by retroduplication.</title>
        <authorList>
            <person name="Kim S."/>
            <person name="Park J."/>
            <person name="Yeom S.I."/>
            <person name="Kim Y.M."/>
            <person name="Seo E."/>
            <person name="Kim K.T."/>
            <person name="Kim M.S."/>
            <person name="Lee J.M."/>
            <person name="Cheong K."/>
            <person name="Shin H.S."/>
            <person name="Kim S.B."/>
            <person name="Han K."/>
            <person name="Lee J."/>
            <person name="Park M."/>
            <person name="Lee H.A."/>
            <person name="Lee H.Y."/>
            <person name="Lee Y."/>
            <person name="Oh S."/>
            <person name="Lee J.H."/>
            <person name="Choi E."/>
            <person name="Choi E."/>
            <person name="Lee S.E."/>
            <person name="Jeon J."/>
            <person name="Kim H."/>
            <person name="Choi G."/>
            <person name="Song H."/>
            <person name="Lee J."/>
            <person name="Lee S.C."/>
            <person name="Kwon J.K."/>
            <person name="Lee H.Y."/>
            <person name="Koo N."/>
            <person name="Hong Y."/>
            <person name="Kim R.W."/>
            <person name="Kang W.H."/>
            <person name="Huh J.H."/>
            <person name="Kang B.C."/>
            <person name="Yang T.J."/>
            <person name="Lee Y.H."/>
            <person name="Bennetzen J.L."/>
            <person name="Choi D."/>
        </authorList>
    </citation>
    <scope>NUCLEOTIDE SEQUENCE [LARGE SCALE GENOMIC DNA]</scope>
    <source>
        <strain evidence="8">cv. PBC81</strain>
    </source>
</reference>
<dbReference type="InterPro" id="IPR001005">
    <property type="entry name" value="SANT/Myb"/>
</dbReference>
<organism evidence="7 8">
    <name type="scientific">Capsicum baccatum</name>
    <name type="common">Peruvian pepper</name>
    <dbReference type="NCBI Taxonomy" id="33114"/>
    <lineage>
        <taxon>Eukaryota</taxon>
        <taxon>Viridiplantae</taxon>
        <taxon>Streptophyta</taxon>
        <taxon>Embryophyta</taxon>
        <taxon>Tracheophyta</taxon>
        <taxon>Spermatophyta</taxon>
        <taxon>Magnoliopsida</taxon>
        <taxon>eudicotyledons</taxon>
        <taxon>Gunneridae</taxon>
        <taxon>Pentapetalae</taxon>
        <taxon>asterids</taxon>
        <taxon>lamiids</taxon>
        <taxon>Solanales</taxon>
        <taxon>Solanaceae</taxon>
        <taxon>Solanoideae</taxon>
        <taxon>Capsiceae</taxon>
        <taxon>Capsicum</taxon>
    </lineage>
</organism>
<name>A0A2G2VXP2_CAPBA</name>
<dbReference type="GO" id="GO:0010597">
    <property type="term" value="P:green leaf volatile biosynthetic process"/>
    <property type="evidence" value="ECO:0007669"/>
    <property type="project" value="UniProtKB-ARBA"/>
</dbReference>
<evidence type="ECO:0000256" key="1">
    <source>
        <dbReference type="ARBA" id="ARBA00004123"/>
    </source>
</evidence>
<comment type="subcellular location">
    <subcellularLocation>
        <location evidence="1">Nucleus</location>
    </subcellularLocation>
</comment>
<keyword evidence="4" id="KW-0539">Nucleus</keyword>
<dbReference type="OrthoDB" id="1304696at2759"/>
<evidence type="ECO:0000259" key="6">
    <source>
        <dbReference type="PROSITE" id="PS51294"/>
    </source>
</evidence>
<dbReference type="Gene3D" id="1.10.10.60">
    <property type="entry name" value="Homeodomain-like"/>
    <property type="match status" value="1"/>
</dbReference>